<feature type="compositionally biased region" description="Polar residues" evidence="7">
    <location>
        <begin position="244"/>
        <end position="258"/>
    </location>
</feature>
<evidence type="ECO:0000313" key="11">
    <source>
        <dbReference type="EMBL" id="KAJ7951764.1"/>
    </source>
</evidence>
<dbReference type="InterPro" id="IPR000504">
    <property type="entry name" value="RRM_dom"/>
</dbReference>
<dbReference type="InterPro" id="IPR002344">
    <property type="entry name" value="Lupus_La"/>
</dbReference>
<evidence type="ECO:0000256" key="4">
    <source>
        <dbReference type="ARBA" id="ARBA00023242"/>
    </source>
</evidence>
<dbReference type="PRINTS" id="PR00302">
    <property type="entry name" value="LUPUSLA"/>
</dbReference>
<evidence type="ECO:0000256" key="7">
    <source>
        <dbReference type="SAM" id="MobiDB-lite"/>
    </source>
</evidence>
<dbReference type="GO" id="GO:0005654">
    <property type="term" value="C:nucleoplasm"/>
    <property type="evidence" value="ECO:0007669"/>
    <property type="project" value="UniProtKB-SubCell"/>
</dbReference>
<dbReference type="Pfam" id="PF05383">
    <property type="entry name" value="La"/>
    <property type="match status" value="1"/>
</dbReference>
<dbReference type="SUPFAM" id="SSF46785">
    <property type="entry name" value="Winged helix' DNA-binding domain"/>
    <property type="match status" value="1"/>
</dbReference>
<dbReference type="PROSITE" id="PS50961">
    <property type="entry name" value="HTH_LA"/>
    <property type="match status" value="1"/>
</dbReference>
<evidence type="ECO:0000256" key="6">
    <source>
        <dbReference type="PROSITE-ProRule" id="PRU00332"/>
    </source>
</evidence>
<dbReference type="GO" id="GO:0003729">
    <property type="term" value="F:mRNA binding"/>
    <property type="evidence" value="ECO:0007669"/>
    <property type="project" value="TreeGrafter"/>
</dbReference>
<evidence type="ECO:0000256" key="1">
    <source>
        <dbReference type="ARBA" id="ARBA00004604"/>
    </source>
</evidence>
<dbReference type="AlphaFoldDB" id="A0AAD7PEA6"/>
<comment type="caution">
    <text evidence="11">The sequence shown here is derived from an EMBL/GenBank/DDBJ whole genome shotgun (WGS) entry which is preliminary data.</text>
</comment>
<feature type="domain" description="HTH La-type RNA-binding" evidence="9">
    <location>
        <begin position="2"/>
        <end position="106"/>
    </location>
</feature>
<dbReference type="CDD" id="cd08030">
    <property type="entry name" value="LA_like_plant"/>
    <property type="match status" value="1"/>
</dbReference>
<dbReference type="GO" id="GO:1990904">
    <property type="term" value="C:ribonucleoprotein complex"/>
    <property type="evidence" value="ECO:0007669"/>
    <property type="project" value="UniProtKB-UniRule"/>
</dbReference>
<evidence type="ECO:0000259" key="10">
    <source>
        <dbReference type="PROSITE" id="PS51939"/>
    </source>
</evidence>
<dbReference type="PROSITE" id="PS51939">
    <property type="entry name" value="XRRM"/>
    <property type="match status" value="1"/>
</dbReference>
<reference evidence="11" key="1">
    <citation type="journal article" date="2023" name="Science">
        <title>Elucidation of the pathway for biosynthesis of saponin adjuvants from the soapbark tree.</title>
        <authorList>
            <person name="Reed J."/>
            <person name="Orme A."/>
            <person name="El-Demerdash A."/>
            <person name="Owen C."/>
            <person name="Martin L.B.B."/>
            <person name="Misra R.C."/>
            <person name="Kikuchi S."/>
            <person name="Rejzek M."/>
            <person name="Martin A.C."/>
            <person name="Harkess A."/>
            <person name="Leebens-Mack J."/>
            <person name="Louveau T."/>
            <person name="Stephenson M.J."/>
            <person name="Osbourn A."/>
        </authorList>
    </citation>
    <scope>NUCLEOTIDE SEQUENCE</scope>
    <source>
        <strain evidence="11">S10</strain>
    </source>
</reference>
<keyword evidence="3 6" id="KW-0694">RNA-binding</keyword>
<evidence type="ECO:0000259" key="8">
    <source>
        <dbReference type="PROSITE" id="PS50102"/>
    </source>
</evidence>
<dbReference type="InterPro" id="IPR006630">
    <property type="entry name" value="La_HTH"/>
</dbReference>
<dbReference type="Pfam" id="PF08777">
    <property type="entry name" value="RRM_3"/>
    <property type="match status" value="1"/>
</dbReference>
<dbReference type="PROSITE" id="PS50102">
    <property type="entry name" value="RRM"/>
    <property type="match status" value="1"/>
</dbReference>
<feature type="domain" description="RRM" evidence="8">
    <location>
        <begin position="115"/>
        <end position="206"/>
    </location>
</feature>
<sequence>MASFNEETAKKILRQVEFYFSDSNLPKDDFLKKSVSQSPDGLVSLALICSFSRMRNYLGLRNNVKRGDVPDHIIKGVAEILRSSDFLKVSDDGKQVGRATKLPKLEDIIEQVDTRTVAVMPLEYDVKMEDLEAFFVQYGKINSVRLPHHTEDKRCFCGTALIEFSIDEEAKRVLKKNLVYAGTELELKPKKMFDSHRAQMVEDVEKIRSSTGSSNKNNGNVRPNYLKGLLITFKLRRMSIRGSVKSNSNAVPTTNTEGITKKKSKSKKRRVEHRVDASKNVVSQLEKPVQSTEKKASDGIGGSEDKISDVVVDHAENHEKSIRSISTSAGFEEKDIVSCEDLKDFFQRFGPVKNVDYIVGADSGCICFEEPEYAIKACAAAAFLEDGDLKLKNFIASLETITGEAESSYWDSYYERTLRKQSDV</sequence>
<dbReference type="FunFam" id="1.10.10.10:FF:000795">
    <property type="entry name" value="La protein 2"/>
    <property type="match status" value="1"/>
</dbReference>
<dbReference type="InterPro" id="IPR012677">
    <property type="entry name" value="Nucleotide-bd_a/b_plait_sf"/>
</dbReference>
<feature type="compositionally biased region" description="Basic and acidic residues" evidence="7">
    <location>
        <begin position="292"/>
        <end position="303"/>
    </location>
</feature>
<dbReference type="Gene3D" id="3.30.70.330">
    <property type="match status" value="2"/>
</dbReference>
<dbReference type="GO" id="GO:0005730">
    <property type="term" value="C:nucleolus"/>
    <property type="evidence" value="ECO:0007669"/>
    <property type="project" value="UniProtKB-SubCell"/>
</dbReference>
<dbReference type="InterPro" id="IPR045180">
    <property type="entry name" value="La_dom_prot"/>
</dbReference>
<dbReference type="InterPro" id="IPR036390">
    <property type="entry name" value="WH_DNA-bd_sf"/>
</dbReference>
<evidence type="ECO:0000313" key="12">
    <source>
        <dbReference type="Proteomes" id="UP001163823"/>
    </source>
</evidence>
<evidence type="ECO:0000259" key="9">
    <source>
        <dbReference type="PROSITE" id="PS50961"/>
    </source>
</evidence>
<dbReference type="InterPro" id="IPR014886">
    <property type="entry name" value="La_xRRM"/>
</dbReference>
<name>A0AAD7PEA6_QUISA</name>
<dbReference type="InterPro" id="IPR036388">
    <property type="entry name" value="WH-like_DNA-bd_sf"/>
</dbReference>
<dbReference type="SMART" id="SM00360">
    <property type="entry name" value="RRM"/>
    <property type="match status" value="2"/>
</dbReference>
<gene>
    <name evidence="11" type="ORF">O6P43_027763</name>
</gene>
<dbReference type="CDD" id="cd12291">
    <property type="entry name" value="RRM1_La"/>
    <property type="match status" value="1"/>
</dbReference>
<dbReference type="GO" id="GO:0006396">
    <property type="term" value="P:RNA processing"/>
    <property type="evidence" value="ECO:0007669"/>
    <property type="project" value="InterPro"/>
</dbReference>
<feature type="domain" description="XRRM" evidence="10">
    <location>
        <begin position="318"/>
        <end position="424"/>
    </location>
</feature>
<organism evidence="11 12">
    <name type="scientific">Quillaja saponaria</name>
    <name type="common">Soap bark tree</name>
    <dbReference type="NCBI Taxonomy" id="32244"/>
    <lineage>
        <taxon>Eukaryota</taxon>
        <taxon>Viridiplantae</taxon>
        <taxon>Streptophyta</taxon>
        <taxon>Embryophyta</taxon>
        <taxon>Tracheophyta</taxon>
        <taxon>Spermatophyta</taxon>
        <taxon>Magnoliopsida</taxon>
        <taxon>eudicotyledons</taxon>
        <taxon>Gunneridae</taxon>
        <taxon>Pentapetalae</taxon>
        <taxon>rosids</taxon>
        <taxon>fabids</taxon>
        <taxon>Fabales</taxon>
        <taxon>Quillajaceae</taxon>
        <taxon>Quillaja</taxon>
    </lineage>
</organism>
<feature type="region of interest" description="Disordered" evidence="7">
    <location>
        <begin position="244"/>
        <end position="303"/>
    </location>
</feature>
<comment type="function">
    <text evidence="5">Binds to the 3' poly(U) terminus of nascent RNA polymerase III transcripts, protecting them from exonuclease digestion and facilitating their folding and maturation.</text>
</comment>
<dbReference type="SUPFAM" id="SSF54928">
    <property type="entry name" value="RNA-binding domain, RBD"/>
    <property type="match status" value="1"/>
</dbReference>
<dbReference type="KEGG" id="qsa:O6P43_027763"/>
<dbReference type="PANTHER" id="PTHR22792">
    <property type="entry name" value="LUPUS LA PROTEIN-RELATED"/>
    <property type="match status" value="1"/>
</dbReference>
<feature type="compositionally biased region" description="Basic residues" evidence="7">
    <location>
        <begin position="261"/>
        <end position="272"/>
    </location>
</feature>
<dbReference type="PANTHER" id="PTHR22792:SF133">
    <property type="entry name" value="LA PROTEIN 2"/>
    <property type="match status" value="1"/>
</dbReference>
<dbReference type="Gene3D" id="1.10.10.10">
    <property type="entry name" value="Winged helix-like DNA-binding domain superfamily/Winged helix DNA-binding domain"/>
    <property type="match status" value="1"/>
</dbReference>
<keyword evidence="4" id="KW-0539">Nucleus</keyword>
<comment type="subcellular location">
    <subcellularLocation>
        <location evidence="1">Nucleus</location>
        <location evidence="1">Nucleolus</location>
    </subcellularLocation>
    <subcellularLocation>
        <location evidence="2">Nucleus</location>
        <location evidence="2">Nucleoplasm</location>
    </subcellularLocation>
</comment>
<dbReference type="Pfam" id="PF00076">
    <property type="entry name" value="RRM_1"/>
    <property type="match status" value="1"/>
</dbReference>
<dbReference type="Proteomes" id="UP001163823">
    <property type="component" value="Chromosome 11"/>
</dbReference>
<evidence type="ECO:0000256" key="2">
    <source>
        <dbReference type="ARBA" id="ARBA00004642"/>
    </source>
</evidence>
<proteinExistence type="predicted"/>
<evidence type="ECO:0000256" key="5">
    <source>
        <dbReference type="ARBA" id="ARBA00057261"/>
    </source>
</evidence>
<dbReference type="InterPro" id="IPR035979">
    <property type="entry name" value="RBD_domain_sf"/>
</dbReference>
<dbReference type="EMBL" id="JARAOO010000011">
    <property type="protein sequence ID" value="KAJ7951764.1"/>
    <property type="molecule type" value="Genomic_DNA"/>
</dbReference>
<protein>
    <submittedName>
        <fullName evidence="11">La protein</fullName>
    </submittedName>
</protein>
<accession>A0AAD7PEA6</accession>
<dbReference type="SMART" id="SM00715">
    <property type="entry name" value="LA"/>
    <property type="match status" value="1"/>
</dbReference>
<keyword evidence="12" id="KW-1185">Reference proteome</keyword>
<evidence type="ECO:0000256" key="3">
    <source>
        <dbReference type="ARBA" id="ARBA00022884"/>
    </source>
</evidence>